<dbReference type="InterPro" id="IPR002372">
    <property type="entry name" value="PQQ_rpt_dom"/>
</dbReference>
<evidence type="ECO:0000313" key="2">
    <source>
        <dbReference type="EMBL" id="SQI59797.1"/>
    </source>
</evidence>
<dbReference type="KEGG" id="blen:NCTC4824_02464"/>
<dbReference type="SUPFAM" id="SSF50998">
    <property type="entry name" value="Quinoprotein alcohol dehydrogenase-like"/>
    <property type="match status" value="2"/>
</dbReference>
<dbReference type="InterPro" id="IPR011047">
    <property type="entry name" value="Quinoprotein_ADH-like_sf"/>
</dbReference>
<reference evidence="2 3" key="1">
    <citation type="submission" date="2018-06" db="EMBL/GenBank/DDBJ databases">
        <authorList>
            <consortium name="Pathogen Informatics"/>
            <person name="Doyle S."/>
        </authorList>
    </citation>
    <scope>NUCLEOTIDE SEQUENCE [LARGE SCALE GENOMIC DNA]</scope>
    <source>
        <strain evidence="2 3">NCTC4824</strain>
    </source>
</reference>
<keyword evidence="2" id="KW-0418">Kinase</keyword>
<dbReference type="AlphaFoldDB" id="A0A2X4W577"/>
<sequence>MKKLLWNFKVPRIRMPVISNGLIYGDSLFVSICYEKSGFYESKLLSIDLNDQSNKIILEIPHLLRDSGIIEHDKLYITSFDGNVYCIDIYTQNILWKYSTDPSRNLNPNINIRGNHLIFTEMHGQGKFTYCIDKNSGEEVWKFQSDKHVASNILIKENLVFHGSSDAFYCLDLQSGRLKWGFGKDLYSYSCAFILDDAVAVCSANGTLYILNIHSGDLLASLDTLGAIYRKPFIQGNRIYIGNENGLFACYEYQEVNKNLVKIWSFNANEIISSPAITRDQSILFGTADRVVYQLCLETGALLNKRKLKNAAVDILIHNNTLLILSDRGQVDCLEMTDLSSV</sequence>
<keyword evidence="2" id="KW-0808">Transferase</keyword>
<dbReference type="Proteomes" id="UP000249134">
    <property type="component" value="Chromosome 1"/>
</dbReference>
<dbReference type="PANTHER" id="PTHR34512">
    <property type="entry name" value="CELL SURFACE PROTEIN"/>
    <property type="match status" value="1"/>
</dbReference>
<dbReference type="InterPro" id="IPR018391">
    <property type="entry name" value="PQQ_b-propeller_rpt"/>
</dbReference>
<accession>A0A2X4W577</accession>
<dbReference type="EC" id="2.7.11.1" evidence="2"/>
<dbReference type="RefSeq" id="WP_066139141.1">
    <property type="nucleotide sequence ID" value="NZ_CBCSGM010000001.1"/>
</dbReference>
<dbReference type="GO" id="GO:0004674">
    <property type="term" value="F:protein serine/threonine kinase activity"/>
    <property type="evidence" value="ECO:0007669"/>
    <property type="project" value="UniProtKB-EC"/>
</dbReference>
<proteinExistence type="predicted"/>
<evidence type="ECO:0000313" key="3">
    <source>
        <dbReference type="Proteomes" id="UP000249134"/>
    </source>
</evidence>
<dbReference type="SMART" id="SM00564">
    <property type="entry name" value="PQQ"/>
    <property type="match status" value="3"/>
</dbReference>
<feature type="domain" description="Pyrrolo-quinoline quinone repeat" evidence="1">
    <location>
        <begin position="129"/>
        <end position="301"/>
    </location>
</feature>
<dbReference type="InterPro" id="IPR015943">
    <property type="entry name" value="WD40/YVTN_repeat-like_dom_sf"/>
</dbReference>
<gene>
    <name evidence="2" type="primary">afsK</name>
    <name evidence="2" type="ORF">NCTC4824_02464</name>
</gene>
<dbReference type="PANTHER" id="PTHR34512:SF30">
    <property type="entry name" value="OUTER MEMBRANE PROTEIN ASSEMBLY FACTOR BAMB"/>
    <property type="match status" value="1"/>
</dbReference>
<evidence type="ECO:0000259" key="1">
    <source>
        <dbReference type="Pfam" id="PF13360"/>
    </source>
</evidence>
<keyword evidence="3" id="KW-1185">Reference proteome</keyword>
<dbReference type="Pfam" id="PF13360">
    <property type="entry name" value="PQQ_2"/>
    <property type="match status" value="1"/>
</dbReference>
<dbReference type="EMBL" id="LS483476">
    <property type="protein sequence ID" value="SQI59797.1"/>
    <property type="molecule type" value="Genomic_DNA"/>
</dbReference>
<dbReference type="Gene3D" id="2.130.10.10">
    <property type="entry name" value="YVTN repeat-like/Quinoprotein amine dehydrogenase"/>
    <property type="match status" value="1"/>
</dbReference>
<protein>
    <submittedName>
        <fullName evidence="2">Serine/threonine-protein kinase AfsK</fullName>
        <ecNumber evidence="2">2.7.11.1</ecNumber>
    </submittedName>
</protein>
<organism evidence="2 3">
    <name type="scientific">Lederbergia lenta</name>
    <name type="common">Bacillus lentus</name>
    <dbReference type="NCBI Taxonomy" id="1467"/>
    <lineage>
        <taxon>Bacteria</taxon>
        <taxon>Bacillati</taxon>
        <taxon>Bacillota</taxon>
        <taxon>Bacilli</taxon>
        <taxon>Bacillales</taxon>
        <taxon>Bacillaceae</taxon>
        <taxon>Lederbergia</taxon>
    </lineage>
</organism>
<name>A0A2X4W577_LEDLE</name>
<dbReference type="STRING" id="1348624.GCA_001591545_01514"/>